<dbReference type="Pfam" id="PF20240">
    <property type="entry name" value="DUF6597"/>
    <property type="match status" value="1"/>
</dbReference>
<dbReference type="EMBL" id="CP043494">
    <property type="protein sequence ID" value="WNG43893.1"/>
    <property type="molecule type" value="Genomic_DNA"/>
</dbReference>
<evidence type="ECO:0000313" key="5">
    <source>
        <dbReference type="EMBL" id="WNG43893.1"/>
    </source>
</evidence>
<keyword evidence="2" id="KW-0238">DNA-binding</keyword>
<dbReference type="SUPFAM" id="SSF46689">
    <property type="entry name" value="Homeodomain-like"/>
    <property type="match status" value="1"/>
</dbReference>
<sequence>MAESADAVLYKHVRMAPLRHKTERPRGIVHGPGQGQANGEPVRLLRLEPPAELAPYVEHFWVVRWSLPAGQTLEQATLPHPVVHWTVEGTRSELLGVTRGRFVRRLSGSGRVVAAKFRPAGLCAFTREPLHTLTDREVPASRLLGAKVGRALRGLDALGEEEAVERLSAALSSLEMTPDPAADEARRIVEHIAGNREVTAVETAARWAGFTVLALQRLFRAKVGVSPKWVIQRYRMHEALERLATGALSRSGTPGFAELALELGFTDQAHFCRVFKQFVGESPAAYADRVRLERTKGS</sequence>
<dbReference type="InterPro" id="IPR050204">
    <property type="entry name" value="AraC_XylS_family_regulators"/>
</dbReference>
<accession>A0ABY9WJT8</accession>
<dbReference type="InterPro" id="IPR018060">
    <property type="entry name" value="HTH_AraC"/>
</dbReference>
<proteinExistence type="predicted"/>
<dbReference type="Pfam" id="PF12833">
    <property type="entry name" value="HTH_18"/>
    <property type="match status" value="1"/>
</dbReference>
<gene>
    <name evidence="5" type="ORF">F0U60_07135</name>
</gene>
<dbReference type="Proteomes" id="UP001611383">
    <property type="component" value="Chromosome"/>
</dbReference>
<evidence type="ECO:0000313" key="6">
    <source>
        <dbReference type="Proteomes" id="UP001611383"/>
    </source>
</evidence>
<evidence type="ECO:0000256" key="3">
    <source>
        <dbReference type="ARBA" id="ARBA00023163"/>
    </source>
</evidence>
<keyword evidence="1" id="KW-0805">Transcription regulation</keyword>
<name>A0ABY9WJT8_9BACT</name>
<dbReference type="PRINTS" id="PR00032">
    <property type="entry name" value="HTHARAC"/>
</dbReference>
<evidence type="ECO:0000259" key="4">
    <source>
        <dbReference type="PROSITE" id="PS01124"/>
    </source>
</evidence>
<keyword evidence="3" id="KW-0804">Transcription</keyword>
<keyword evidence="6" id="KW-1185">Reference proteome</keyword>
<dbReference type="SMART" id="SM00342">
    <property type="entry name" value="HTH_ARAC"/>
    <property type="match status" value="1"/>
</dbReference>
<dbReference type="InterPro" id="IPR009057">
    <property type="entry name" value="Homeodomain-like_sf"/>
</dbReference>
<evidence type="ECO:0000256" key="1">
    <source>
        <dbReference type="ARBA" id="ARBA00023015"/>
    </source>
</evidence>
<dbReference type="InterPro" id="IPR020449">
    <property type="entry name" value="Tscrpt_reg_AraC-type_HTH"/>
</dbReference>
<organism evidence="5 6">
    <name type="scientific">Archangium minus</name>
    <dbReference type="NCBI Taxonomy" id="83450"/>
    <lineage>
        <taxon>Bacteria</taxon>
        <taxon>Pseudomonadati</taxon>
        <taxon>Myxococcota</taxon>
        <taxon>Myxococcia</taxon>
        <taxon>Myxococcales</taxon>
        <taxon>Cystobacterineae</taxon>
        <taxon>Archangiaceae</taxon>
        <taxon>Archangium</taxon>
    </lineage>
</organism>
<protein>
    <submittedName>
        <fullName evidence="5">Helix-turn-helix transcriptional regulator</fullName>
    </submittedName>
</protein>
<feature type="domain" description="HTH araC/xylS-type" evidence="4">
    <location>
        <begin position="183"/>
        <end position="289"/>
    </location>
</feature>
<reference evidence="5 6" key="1">
    <citation type="submission" date="2019-08" db="EMBL/GenBank/DDBJ databases">
        <title>Archangium and Cystobacter genomes.</title>
        <authorList>
            <person name="Chen I.-C.K."/>
            <person name="Wielgoss S."/>
        </authorList>
    </citation>
    <scope>NUCLEOTIDE SEQUENCE [LARGE SCALE GENOMIC DNA]</scope>
    <source>
        <strain evidence="5 6">Cbm 6</strain>
    </source>
</reference>
<dbReference type="Gene3D" id="1.10.10.60">
    <property type="entry name" value="Homeodomain-like"/>
    <property type="match status" value="1"/>
</dbReference>
<dbReference type="PROSITE" id="PS01124">
    <property type="entry name" value="HTH_ARAC_FAMILY_2"/>
    <property type="match status" value="1"/>
</dbReference>
<dbReference type="PANTHER" id="PTHR46796">
    <property type="entry name" value="HTH-TYPE TRANSCRIPTIONAL ACTIVATOR RHAS-RELATED"/>
    <property type="match status" value="1"/>
</dbReference>
<evidence type="ECO:0000256" key="2">
    <source>
        <dbReference type="ARBA" id="ARBA00023125"/>
    </source>
</evidence>
<dbReference type="InterPro" id="IPR046532">
    <property type="entry name" value="DUF6597"/>
</dbReference>